<dbReference type="PANTHER" id="PTHR24221:SF203">
    <property type="entry name" value="ATP-BINDING_PERMEASE FUSION ABC TRANSPORTER-RELATED"/>
    <property type="match status" value="1"/>
</dbReference>
<evidence type="ECO:0000256" key="8">
    <source>
        <dbReference type="SAM" id="MobiDB-lite"/>
    </source>
</evidence>
<dbReference type="GO" id="GO:0034040">
    <property type="term" value="F:ATPase-coupled lipid transmembrane transporter activity"/>
    <property type="evidence" value="ECO:0007669"/>
    <property type="project" value="TreeGrafter"/>
</dbReference>
<evidence type="ECO:0000256" key="7">
    <source>
        <dbReference type="ARBA" id="ARBA00024725"/>
    </source>
</evidence>
<accession>A0A1H2WRB9</accession>
<sequence length="647" mass="69614">MTHPTARQSRPDAPEKDVSGRDWTRRAADLFDPSAPAEGPPPTGFYAFCRWALRGAGPVFMLAMLANIALAWAEVGVAWAVSWAVDLIAEAGPTLTEPGARAAFLGEHGLLLTLAAIAVFAVRPVCVAISSGLMQFSLQPGMFQLTVFRLHRHTLGQPMKYFEDDFAGRISAKQLQTGTALTELASEVVQAVSFALASMVAALVALGAADWRLTIALLAWLVVYLAWVAWMLPRLRARARERADAQSALSGQLVDTISHMETVKLFAHAGREEDHAQEALGRLREAKIAFGRLAWTYRTVIAVLAGALPLALLGTALWLWSAGTGSPGAVALAGLLALRIGQMSGWISFTAMGMFANAGVVEDGIRTLTPPHTLIDAPDAAPLARAEGRLAFENVTFQYGRDDEDDEHAGGLDRFDLTVKPGEKVALVGRSGAGKSTAMKLALRLYDVEQGRIALDGADIRGLAQDDLRRQIAFVTQDTAMFNRSAMDNILYGRPDAGEAAAMEAARQASAHEFIMELEDFRGRAGYQARLGERGVKLSGGQRQRVAIARAILKDAPILMLDEATSALDSETEAEVQAALERLMEGRTVVAIAHRLSTIARMDRIVVMEDGRIAEEGTHEALIARGGRYADLWARQSGGFLGLDAAE</sequence>
<dbReference type="InterPro" id="IPR003593">
    <property type="entry name" value="AAA+_ATPase"/>
</dbReference>
<feature type="transmembrane region" description="Helical" evidence="9">
    <location>
        <begin position="293"/>
        <end position="312"/>
    </location>
</feature>
<dbReference type="SMART" id="SM00382">
    <property type="entry name" value="AAA"/>
    <property type="match status" value="1"/>
</dbReference>
<dbReference type="PROSITE" id="PS50929">
    <property type="entry name" value="ABC_TM1F"/>
    <property type="match status" value="1"/>
</dbReference>
<keyword evidence="5 9" id="KW-1133">Transmembrane helix</keyword>
<dbReference type="SUPFAM" id="SSF90123">
    <property type="entry name" value="ABC transporter transmembrane region"/>
    <property type="match status" value="1"/>
</dbReference>
<evidence type="ECO:0000256" key="3">
    <source>
        <dbReference type="ARBA" id="ARBA00022741"/>
    </source>
</evidence>
<feature type="transmembrane region" description="Helical" evidence="9">
    <location>
        <begin position="110"/>
        <end position="134"/>
    </location>
</feature>
<keyword evidence="6 9" id="KW-0472">Membrane</keyword>
<evidence type="ECO:0000256" key="4">
    <source>
        <dbReference type="ARBA" id="ARBA00022840"/>
    </source>
</evidence>
<comment type="subcellular location">
    <subcellularLocation>
        <location evidence="1">Cell membrane</location>
        <topology evidence="1">Multi-pass membrane protein</topology>
    </subcellularLocation>
</comment>
<evidence type="ECO:0000259" key="10">
    <source>
        <dbReference type="PROSITE" id="PS50893"/>
    </source>
</evidence>
<dbReference type="Proteomes" id="UP000199118">
    <property type="component" value="Unassembled WGS sequence"/>
</dbReference>
<evidence type="ECO:0000313" key="12">
    <source>
        <dbReference type="EMBL" id="SDW83107.1"/>
    </source>
</evidence>
<feature type="domain" description="ABC transporter" evidence="10">
    <location>
        <begin position="390"/>
        <end position="635"/>
    </location>
</feature>
<dbReference type="GO" id="GO:0140359">
    <property type="term" value="F:ABC-type transporter activity"/>
    <property type="evidence" value="ECO:0007669"/>
    <property type="project" value="InterPro"/>
</dbReference>
<keyword evidence="2 9" id="KW-0812">Transmembrane</keyword>
<dbReference type="InterPro" id="IPR017871">
    <property type="entry name" value="ABC_transporter-like_CS"/>
</dbReference>
<name>A0A1H2WRB9_9RHOB</name>
<organism evidence="12 13">
    <name type="scientific">Albimonas donghaensis</name>
    <dbReference type="NCBI Taxonomy" id="356660"/>
    <lineage>
        <taxon>Bacteria</taxon>
        <taxon>Pseudomonadati</taxon>
        <taxon>Pseudomonadota</taxon>
        <taxon>Alphaproteobacteria</taxon>
        <taxon>Rhodobacterales</taxon>
        <taxon>Paracoccaceae</taxon>
        <taxon>Albimonas</taxon>
    </lineage>
</organism>
<dbReference type="InterPro" id="IPR027417">
    <property type="entry name" value="P-loop_NTPase"/>
</dbReference>
<keyword evidence="13" id="KW-1185">Reference proteome</keyword>
<evidence type="ECO:0000256" key="5">
    <source>
        <dbReference type="ARBA" id="ARBA00022989"/>
    </source>
</evidence>
<dbReference type="FunFam" id="3.40.50.300:FF:000218">
    <property type="entry name" value="Multidrug ABC transporter ATP-binding protein"/>
    <property type="match status" value="1"/>
</dbReference>
<dbReference type="PROSITE" id="PS50893">
    <property type="entry name" value="ABC_TRANSPORTER_2"/>
    <property type="match status" value="1"/>
</dbReference>
<dbReference type="GO" id="GO:0005886">
    <property type="term" value="C:plasma membrane"/>
    <property type="evidence" value="ECO:0007669"/>
    <property type="project" value="UniProtKB-SubCell"/>
</dbReference>
<evidence type="ECO:0000256" key="6">
    <source>
        <dbReference type="ARBA" id="ARBA00023136"/>
    </source>
</evidence>
<dbReference type="STRING" id="356660.SAMN05444336_102469"/>
<dbReference type="SUPFAM" id="SSF52540">
    <property type="entry name" value="P-loop containing nucleoside triphosphate hydrolases"/>
    <property type="match status" value="1"/>
</dbReference>
<evidence type="ECO:0000256" key="1">
    <source>
        <dbReference type="ARBA" id="ARBA00004651"/>
    </source>
</evidence>
<gene>
    <name evidence="12" type="ORF">SAMN05444336_102469</name>
</gene>
<dbReference type="PANTHER" id="PTHR24221">
    <property type="entry name" value="ATP-BINDING CASSETTE SUB-FAMILY B"/>
    <property type="match status" value="1"/>
</dbReference>
<feature type="compositionally biased region" description="Basic and acidic residues" evidence="8">
    <location>
        <begin position="9"/>
        <end position="22"/>
    </location>
</feature>
<protein>
    <submittedName>
        <fullName evidence="12">ATP-binding cassette, subfamily B</fullName>
    </submittedName>
</protein>
<feature type="transmembrane region" description="Helical" evidence="9">
    <location>
        <begin position="215"/>
        <end position="232"/>
    </location>
</feature>
<dbReference type="Pfam" id="PF00005">
    <property type="entry name" value="ABC_tran"/>
    <property type="match status" value="1"/>
</dbReference>
<reference evidence="12 13" key="1">
    <citation type="submission" date="2016-10" db="EMBL/GenBank/DDBJ databases">
        <authorList>
            <person name="de Groot N.N."/>
        </authorList>
    </citation>
    <scope>NUCLEOTIDE SEQUENCE [LARGE SCALE GENOMIC DNA]</scope>
    <source>
        <strain evidence="12 13">DSM 17890</strain>
    </source>
</reference>
<dbReference type="InterPro" id="IPR039421">
    <property type="entry name" value="Type_1_exporter"/>
</dbReference>
<dbReference type="Gene3D" id="3.40.50.300">
    <property type="entry name" value="P-loop containing nucleotide triphosphate hydrolases"/>
    <property type="match status" value="1"/>
</dbReference>
<dbReference type="GO" id="GO:0016887">
    <property type="term" value="F:ATP hydrolysis activity"/>
    <property type="evidence" value="ECO:0007669"/>
    <property type="project" value="InterPro"/>
</dbReference>
<dbReference type="PROSITE" id="PS00211">
    <property type="entry name" value="ABC_TRANSPORTER_1"/>
    <property type="match status" value="1"/>
</dbReference>
<keyword evidence="3" id="KW-0547">Nucleotide-binding</keyword>
<evidence type="ECO:0000259" key="11">
    <source>
        <dbReference type="PROSITE" id="PS50929"/>
    </source>
</evidence>
<evidence type="ECO:0000313" key="13">
    <source>
        <dbReference type="Proteomes" id="UP000199118"/>
    </source>
</evidence>
<dbReference type="GO" id="GO:0005524">
    <property type="term" value="F:ATP binding"/>
    <property type="evidence" value="ECO:0007669"/>
    <property type="project" value="UniProtKB-KW"/>
</dbReference>
<dbReference type="AlphaFoldDB" id="A0A1H2WRB9"/>
<feature type="region of interest" description="Disordered" evidence="8">
    <location>
        <begin position="1"/>
        <end position="22"/>
    </location>
</feature>
<feature type="transmembrane region" description="Helical" evidence="9">
    <location>
        <begin position="188"/>
        <end position="209"/>
    </location>
</feature>
<feature type="domain" description="ABC transmembrane type-1" evidence="11">
    <location>
        <begin position="62"/>
        <end position="348"/>
    </location>
</feature>
<dbReference type="Gene3D" id="1.20.1560.10">
    <property type="entry name" value="ABC transporter type 1, transmembrane domain"/>
    <property type="match status" value="1"/>
</dbReference>
<evidence type="ECO:0000256" key="9">
    <source>
        <dbReference type="SAM" id="Phobius"/>
    </source>
</evidence>
<dbReference type="RefSeq" id="WP_245710461.1">
    <property type="nucleotide sequence ID" value="NZ_FNMZ01000002.1"/>
</dbReference>
<evidence type="ECO:0000256" key="2">
    <source>
        <dbReference type="ARBA" id="ARBA00022692"/>
    </source>
</evidence>
<keyword evidence="4 12" id="KW-0067">ATP-binding</keyword>
<dbReference type="InterPro" id="IPR003439">
    <property type="entry name" value="ABC_transporter-like_ATP-bd"/>
</dbReference>
<dbReference type="Pfam" id="PF00664">
    <property type="entry name" value="ABC_membrane"/>
    <property type="match status" value="1"/>
</dbReference>
<feature type="transmembrane region" description="Helical" evidence="9">
    <location>
        <begin position="59"/>
        <end position="85"/>
    </location>
</feature>
<proteinExistence type="predicted"/>
<dbReference type="InterPro" id="IPR011527">
    <property type="entry name" value="ABC1_TM_dom"/>
</dbReference>
<dbReference type="InterPro" id="IPR036640">
    <property type="entry name" value="ABC1_TM_sf"/>
</dbReference>
<dbReference type="EMBL" id="FNMZ01000002">
    <property type="protein sequence ID" value="SDW83107.1"/>
    <property type="molecule type" value="Genomic_DNA"/>
</dbReference>
<comment type="function">
    <text evidence="7">Part of an ABC transporter complex. Transmembrane domains (TMD) form a pore in the inner membrane and the ATP-binding domain (NBD) is responsible for energy generation.</text>
</comment>